<reference evidence="7" key="3">
    <citation type="submission" date="2019-08" db="EMBL/GenBank/DDBJ databases">
        <authorList>
            <consortium name="Photinus pyralis genome working group"/>
            <person name="Fallon T.R."/>
            <person name="Sander Lower S.E."/>
            <person name="Weng J.-K."/>
        </authorList>
    </citation>
    <scope>NUCLEOTIDE SEQUENCE</scope>
    <source>
        <strain evidence="7">1611_PpyrPB1</strain>
        <tissue evidence="7">Whole body</tissue>
    </source>
</reference>
<dbReference type="GO" id="GO:0050211">
    <property type="term" value="F:procollagen galactosyltransferase activity"/>
    <property type="evidence" value="ECO:0007669"/>
    <property type="project" value="TreeGrafter"/>
</dbReference>
<keyword evidence="2" id="KW-0328">Glycosyltransferase</keyword>
<feature type="chain" id="PRO_5036312563" description="Glycosyl transferase family 25 domain-containing protein" evidence="4">
    <location>
        <begin position="21"/>
        <end position="560"/>
    </location>
</feature>
<dbReference type="Proteomes" id="UP000327044">
    <property type="component" value="Unassembled WGS sequence"/>
</dbReference>
<organism evidence="6">
    <name type="scientific">Photinus pyralis</name>
    <name type="common">Common eastern firefly</name>
    <name type="synonym">Lampyris pyralis</name>
    <dbReference type="NCBI Taxonomy" id="7054"/>
    <lineage>
        <taxon>Eukaryota</taxon>
        <taxon>Metazoa</taxon>
        <taxon>Ecdysozoa</taxon>
        <taxon>Arthropoda</taxon>
        <taxon>Hexapoda</taxon>
        <taxon>Insecta</taxon>
        <taxon>Pterygota</taxon>
        <taxon>Neoptera</taxon>
        <taxon>Endopterygota</taxon>
        <taxon>Coleoptera</taxon>
        <taxon>Polyphaga</taxon>
        <taxon>Elateriformia</taxon>
        <taxon>Elateroidea</taxon>
        <taxon>Lampyridae</taxon>
        <taxon>Lampyrinae</taxon>
        <taxon>Photinus</taxon>
    </lineage>
</organism>
<dbReference type="CDD" id="cd06532">
    <property type="entry name" value="Glyco_transf_25"/>
    <property type="match status" value="1"/>
</dbReference>
<sequence length="560" mass="65360">MNKIVFLFLFMFSCYEISLSSELKQPTIVIAILIRNKAHTLPYFLSLIENINYPKSRISLWLRSDHNIDKSIEILNLWLENVYEQYHSVNTKFSEDKRFDDETGFAHWSTSRFKHVMSMREEALNYARNVWANYILMIDADAFLIDPDVLNSLISKDLTVVSPVLKSVGLYSNFWAAMSSDYYYNRSDDYEPILYRQKEGCFIVPMVHSSVLINLMKEESDHLTYDPGKVPNYDGPVDDIIVFALSANKSGVSLNVCNNKVFGFIMVPLEQDDDLEYDYLQLTNLKLEVLVENEPLRVNQLFEPYISLPKKDKMTFDEVYMINLLRRDDRRKRMFACFDELGLDVNTLSAVDGKQLNDSVLQHITFLKGYYDPYHKRPMTFGEIGCFLSHYNIWNEVVMHEYRTILVLEDDVRFEPFFRAKVERLMDELDNLGEWDLVYFGRKRLQEKEEPWVEGSKMLVKVGYSYWTLGYALSLSGARKLLAAEPLSRLLPVDEYLPILFDRHPVSEWKEQFPKRDLIAFSVAPLLLYPTHYTGEKGYISDTEDSSTVNVPSIPARSDL</sequence>
<feature type="domain" description="Glycosyl transferase family 25" evidence="5">
    <location>
        <begin position="317"/>
        <end position="496"/>
    </location>
</feature>
<dbReference type="EMBL" id="GEZM01045498">
    <property type="protein sequence ID" value="JAV77778.1"/>
    <property type="molecule type" value="Transcribed_RNA"/>
</dbReference>
<keyword evidence="3" id="KW-0808">Transferase</keyword>
<dbReference type="Gene3D" id="3.90.550.10">
    <property type="entry name" value="Spore Coat Polysaccharide Biosynthesis Protein SpsA, Chain A"/>
    <property type="match status" value="1"/>
</dbReference>
<dbReference type="InParanoid" id="A0A1Y1LYD1"/>
<dbReference type="InterPro" id="IPR029044">
    <property type="entry name" value="Nucleotide-diphossugar_trans"/>
</dbReference>
<evidence type="ECO:0000313" key="6">
    <source>
        <dbReference type="EMBL" id="JAV77778.1"/>
    </source>
</evidence>
<dbReference type="PANTHER" id="PTHR10730">
    <property type="entry name" value="PROCOLLAGEN-LYSINE,2-OXOGLUTARATE 5-DIOXYGENASE/GLYCOSYLTRANSFERASE 25 FAMILY MEMBER"/>
    <property type="match status" value="1"/>
</dbReference>
<dbReference type="InterPro" id="IPR002654">
    <property type="entry name" value="Glyco_trans_25"/>
</dbReference>
<reference evidence="7 8" key="2">
    <citation type="journal article" date="2018" name="Elife">
        <title>Firefly genomes illuminate parallel origins of bioluminescence in beetles.</title>
        <authorList>
            <person name="Fallon T.R."/>
            <person name="Lower S.E."/>
            <person name="Chang C.H."/>
            <person name="Bessho-Uehara M."/>
            <person name="Martin G.J."/>
            <person name="Bewick A.J."/>
            <person name="Behringer M."/>
            <person name="Debat H.J."/>
            <person name="Wong I."/>
            <person name="Day J.C."/>
            <person name="Suvorov A."/>
            <person name="Silva C.J."/>
            <person name="Stanger-Hall K.F."/>
            <person name="Hall D.W."/>
            <person name="Schmitz R.J."/>
            <person name="Nelson D.R."/>
            <person name="Lewis S.M."/>
            <person name="Shigenobu S."/>
            <person name="Bybee S.M."/>
            <person name="Larracuente A.M."/>
            <person name="Oba Y."/>
            <person name="Weng J.K."/>
        </authorList>
    </citation>
    <scope>NUCLEOTIDE SEQUENCE [LARGE SCALE GENOMIC DNA]</scope>
    <source>
        <strain evidence="7">1611_PpyrPB1</strain>
        <tissue evidence="7">Whole body</tissue>
    </source>
</reference>
<keyword evidence="4" id="KW-0732">Signal</keyword>
<reference evidence="6" key="1">
    <citation type="journal article" date="2016" name="Sci. Rep.">
        <title>Molecular characterization of firefly nuptial gifts: a multi-omics approach sheds light on postcopulatory sexual selection.</title>
        <authorList>
            <person name="Al-Wathiqui N."/>
            <person name="Fallon T.R."/>
            <person name="South A."/>
            <person name="Weng J.K."/>
            <person name="Lewis S.M."/>
        </authorList>
    </citation>
    <scope>NUCLEOTIDE SEQUENCE</scope>
</reference>
<evidence type="ECO:0000256" key="4">
    <source>
        <dbReference type="SAM" id="SignalP"/>
    </source>
</evidence>
<dbReference type="FunCoup" id="A0A1Y1LYD1">
    <property type="interactions" value="348"/>
</dbReference>
<dbReference type="SUPFAM" id="SSF53448">
    <property type="entry name" value="Nucleotide-diphospho-sugar transferases"/>
    <property type="match status" value="1"/>
</dbReference>
<gene>
    <name evidence="7" type="ORF">PPYR_09984</name>
</gene>
<dbReference type="Pfam" id="PF03452">
    <property type="entry name" value="Anp1"/>
    <property type="match status" value="1"/>
</dbReference>
<dbReference type="AlphaFoldDB" id="A0A1Y1LYD1"/>
<dbReference type="OrthoDB" id="47375at2759"/>
<protein>
    <recommendedName>
        <fullName evidence="5">Glycosyl transferase family 25 domain-containing protein</fullName>
    </recommendedName>
</protein>
<evidence type="ECO:0000313" key="8">
    <source>
        <dbReference type="Proteomes" id="UP000327044"/>
    </source>
</evidence>
<dbReference type="InterPro" id="IPR050757">
    <property type="entry name" value="Collagen_mod_GT25"/>
</dbReference>
<evidence type="ECO:0000313" key="7">
    <source>
        <dbReference type="EMBL" id="KAB0795923.1"/>
    </source>
</evidence>
<accession>A0A1Y1LYD1</accession>
<evidence type="ECO:0000256" key="1">
    <source>
        <dbReference type="ARBA" id="ARBA00006721"/>
    </source>
</evidence>
<evidence type="ECO:0000256" key="3">
    <source>
        <dbReference type="ARBA" id="ARBA00022679"/>
    </source>
</evidence>
<dbReference type="Pfam" id="PF01755">
    <property type="entry name" value="Glyco_transf_25"/>
    <property type="match status" value="1"/>
</dbReference>
<evidence type="ECO:0000256" key="2">
    <source>
        <dbReference type="ARBA" id="ARBA00022676"/>
    </source>
</evidence>
<comment type="similarity">
    <text evidence="1">Belongs to the glycosyltransferase 25 family.</text>
</comment>
<proteinExistence type="inferred from homology"/>
<dbReference type="PANTHER" id="PTHR10730:SF53">
    <property type="entry name" value="GLYCOSYLTRANSFERASE 25 FAMILY MEMBER"/>
    <property type="match status" value="1"/>
</dbReference>
<keyword evidence="8" id="KW-1185">Reference proteome</keyword>
<dbReference type="EMBL" id="VVIM01000007">
    <property type="protein sequence ID" value="KAB0795923.1"/>
    <property type="molecule type" value="Genomic_DNA"/>
</dbReference>
<feature type="signal peptide" evidence="4">
    <location>
        <begin position="1"/>
        <end position="20"/>
    </location>
</feature>
<name>A0A1Y1LYD1_PHOPY</name>
<evidence type="ECO:0000259" key="5">
    <source>
        <dbReference type="Pfam" id="PF01755"/>
    </source>
</evidence>